<evidence type="ECO:0000313" key="4">
    <source>
        <dbReference type="Proteomes" id="UP001596270"/>
    </source>
</evidence>
<proteinExistence type="predicted"/>
<feature type="transmembrane region" description="Helical" evidence="1">
    <location>
        <begin position="6"/>
        <end position="24"/>
    </location>
</feature>
<dbReference type="EMBL" id="JBHSRS010000079">
    <property type="protein sequence ID" value="MFC6282673.1"/>
    <property type="molecule type" value="Genomic_DNA"/>
</dbReference>
<keyword evidence="1" id="KW-1133">Transmembrane helix</keyword>
<accession>A0ABW1U0H8</accession>
<organism evidence="3 4">
    <name type="scientific">Polaromonas aquatica</name>
    <dbReference type="NCBI Taxonomy" id="332657"/>
    <lineage>
        <taxon>Bacteria</taxon>
        <taxon>Pseudomonadati</taxon>
        <taxon>Pseudomonadota</taxon>
        <taxon>Betaproteobacteria</taxon>
        <taxon>Burkholderiales</taxon>
        <taxon>Comamonadaceae</taxon>
        <taxon>Polaromonas</taxon>
    </lineage>
</organism>
<reference evidence="4" key="1">
    <citation type="journal article" date="2019" name="Int. J. Syst. Evol. Microbiol.">
        <title>The Global Catalogue of Microorganisms (GCM) 10K type strain sequencing project: providing services to taxonomists for standard genome sequencing and annotation.</title>
        <authorList>
            <consortium name="The Broad Institute Genomics Platform"/>
            <consortium name="The Broad Institute Genome Sequencing Center for Infectious Disease"/>
            <person name="Wu L."/>
            <person name="Ma J."/>
        </authorList>
    </citation>
    <scope>NUCLEOTIDE SEQUENCE [LARGE SCALE GENOMIC DNA]</scope>
    <source>
        <strain evidence="4">CCUG 39402</strain>
    </source>
</reference>
<evidence type="ECO:0000313" key="3">
    <source>
        <dbReference type="EMBL" id="MFC6282673.1"/>
    </source>
</evidence>
<keyword evidence="1" id="KW-0812">Transmembrane</keyword>
<dbReference type="EC" id="1.-.-.-" evidence="3"/>
<evidence type="ECO:0000259" key="2">
    <source>
        <dbReference type="Pfam" id="PF04116"/>
    </source>
</evidence>
<protein>
    <submittedName>
        <fullName evidence="3">Sterol desaturase family protein</fullName>
        <ecNumber evidence="3">1.-.-.-</ecNumber>
    </submittedName>
</protein>
<name>A0ABW1U0H8_9BURK</name>
<sequence length="283" mass="32162">MQPQTVQALAIVAVLCAFGLAELAQRRFFPSEATREDNRLDIAVTLLFPLISGAVLAASTALCAWLIPAQRDALAHWPVWQMLLVLLLADDLTQYFWHRLSHTSVMWPLHRAHHSAAYMSVRIVYRNNAFYYALMPGLWLSGVLLYMGFGWVYVGYTIVKLTVIIGAHSAVRWDQWLYRYRVLRPVAWVVERLISTPATHFAHHALVQDDGVGHYTGNYGNLLFLWDVLFGTAHITRRYPPAYGLTDDRAHGPEPWLAQFVYPLKRSRRAETVLGSSSHAPPK</sequence>
<comment type="caution">
    <text evidence="3">The sequence shown here is derived from an EMBL/GenBank/DDBJ whole genome shotgun (WGS) entry which is preliminary data.</text>
</comment>
<gene>
    <name evidence="3" type="ORF">ACFQND_15715</name>
</gene>
<dbReference type="InterPro" id="IPR006694">
    <property type="entry name" value="Fatty_acid_hydroxylase"/>
</dbReference>
<evidence type="ECO:0000256" key="1">
    <source>
        <dbReference type="SAM" id="Phobius"/>
    </source>
</evidence>
<dbReference type="Proteomes" id="UP001596270">
    <property type="component" value="Unassembled WGS sequence"/>
</dbReference>
<keyword evidence="1" id="KW-0472">Membrane</keyword>
<keyword evidence="3" id="KW-0560">Oxidoreductase</keyword>
<keyword evidence="4" id="KW-1185">Reference proteome</keyword>
<dbReference type="Pfam" id="PF04116">
    <property type="entry name" value="FA_hydroxylase"/>
    <property type="match status" value="1"/>
</dbReference>
<feature type="transmembrane region" description="Helical" evidence="1">
    <location>
        <begin position="153"/>
        <end position="171"/>
    </location>
</feature>
<feature type="transmembrane region" description="Helical" evidence="1">
    <location>
        <begin position="129"/>
        <end position="147"/>
    </location>
</feature>
<dbReference type="RefSeq" id="WP_371434824.1">
    <property type="nucleotide sequence ID" value="NZ_JBHSRS010000079.1"/>
</dbReference>
<dbReference type="GO" id="GO:0016491">
    <property type="term" value="F:oxidoreductase activity"/>
    <property type="evidence" value="ECO:0007669"/>
    <property type="project" value="UniProtKB-KW"/>
</dbReference>
<feature type="transmembrane region" description="Helical" evidence="1">
    <location>
        <begin position="44"/>
        <end position="67"/>
    </location>
</feature>
<feature type="domain" description="Fatty acid hydroxylase" evidence="2">
    <location>
        <begin position="84"/>
        <end position="232"/>
    </location>
</feature>